<evidence type="ECO:0000313" key="3">
    <source>
        <dbReference type="EMBL" id="AID71008.1"/>
    </source>
</evidence>
<feature type="transmembrane region" description="Helical" evidence="1">
    <location>
        <begin position="179"/>
        <end position="202"/>
    </location>
</feature>
<feature type="transmembrane region" description="Helical" evidence="1">
    <location>
        <begin position="57"/>
        <end position="80"/>
    </location>
</feature>
<reference evidence="2" key="1">
    <citation type="journal article" date="2013" name="PLoS ONE">
        <title>Implication of lateral genetic transfer in the emergence of Aeromonas hydrophila isolates of epidemic outbreaks in channel catfish.</title>
        <authorList>
            <person name="Hossain M.J."/>
            <person name="Waldbieser G.C."/>
            <person name="Sun D."/>
            <person name="Capps N.K."/>
            <person name="Hemstreet W.B."/>
            <person name="Carlisle K."/>
            <person name="Griffin M.J."/>
            <person name="Khoo L."/>
            <person name="Goodwin A.E."/>
            <person name="Sonstegard T.S."/>
            <person name="Schroeder S."/>
            <person name="Hayden K."/>
            <person name="Newton J.C."/>
            <person name="Terhune J.S."/>
            <person name="Liles M.R."/>
        </authorList>
    </citation>
    <scope>NUCLEOTIDE SEQUENCE</scope>
    <source>
        <strain evidence="2">AL97-91</strain>
        <strain evidence="3">MN98-04</strain>
    </source>
</reference>
<feature type="transmembrane region" description="Helical" evidence="1">
    <location>
        <begin position="386"/>
        <end position="407"/>
    </location>
</feature>
<keyword evidence="1" id="KW-0472">Membrane</keyword>
<feature type="transmembrane region" description="Helical" evidence="1">
    <location>
        <begin position="121"/>
        <end position="144"/>
    </location>
</feature>
<dbReference type="InterPro" id="IPR052556">
    <property type="entry name" value="PolySynth_Transporter"/>
</dbReference>
<keyword evidence="1" id="KW-0812">Transmembrane</keyword>
<feature type="transmembrane region" description="Helical" evidence="1">
    <location>
        <begin position="355"/>
        <end position="374"/>
    </location>
</feature>
<accession>A0A068FS18</accession>
<gene>
    <name evidence="2" type="primary">wzx</name>
</gene>
<dbReference type="Pfam" id="PF13440">
    <property type="entry name" value="Polysacc_synt_3"/>
    <property type="match status" value="1"/>
</dbReference>
<dbReference type="AlphaFoldDB" id="A0A068FS18"/>
<feature type="transmembrane region" description="Helical" evidence="1">
    <location>
        <begin position="214"/>
        <end position="234"/>
    </location>
</feature>
<protein>
    <submittedName>
        <fullName evidence="2">Integral membrane protein AefA/O-antigen flippase</fullName>
    </submittedName>
</protein>
<dbReference type="EMBL" id="KC999966">
    <property type="protein sequence ID" value="AID70927.1"/>
    <property type="molecule type" value="Genomic_DNA"/>
</dbReference>
<organism evidence="2">
    <name type="scientific">Aeromonas hydrophila</name>
    <dbReference type="NCBI Taxonomy" id="644"/>
    <lineage>
        <taxon>Bacteria</taxon>
        <taxon>Pseudomonadati</taxon>
        <taxon>Pseudomonadota</taxon>
        <taxon>Gammaproteobacteria</taxon>
        <taxon>Aeromonadales</taxon>
        <taxon>Aeromonadaceae</taxon>
        <taxon>Aeromonas</taxon>
    </lineage>
</organism>
<dbReference type="PANTHER" id="PTHR43424:SF1">
    <property type="entry name" value="LOCUS PUTATIVE PROTEIN 1-RELATED"/>
    <property type="match status" value="1"/>
</dbReference>
<feature type="transmembrane region" description="Helical" evidence="1">
    <location>
        <begin position="288"/>
        <end position="310"/>
    </location>
</feature>
<evidence type="ECO:0000313" key="2">
    <source>
        <dbReference type="EMBL" id="AID70927.1"/>
    </source>
</evidence>
<feature type="transmembrane region" description="Helical" evidence="1">
    <location>
        <begin position="254"/>
        <end position="276"/>
    </location>
</feature>
<dbReference type="EMBL" id="KC999969">
    <property type="protein sequence ID" value="AID71008.1"/>
    <property type="molecule type" value="Genomic_DNA"/>
</dbReference>
<keyword evidence="1" id="KW-1133">Transmembrane helix</keyword>
<feature type="transmembrane region" description="Helical" evidence="1">
    <location>
        <begin position="322"/>
        <end position="343"/>
    </location>
</feature>
<name>A0A068FS18_AERHY</name>
<sequence length="418" mass="47655">MRLGQIVAFCREYAAIITNVSILLLEKMATIALVFFCEGVISNLLGVSLYGKWLYSLNAIILLSSVTLIAGSEVVVPALVRHPHLRWKILSSVFLFRQVFAFFALLATLCYANFIVTDQDVRLMLTLLAFSLIFNEPFSVIANFYQATTSIGIVVAIRLAVLLLRVLLVSVAVLYSSYLIIYSTRAIEAMLLAISLSCVIYFRGGIWDWHKKVAVVMLSRGGALWVPLILMLIYMRIDRFFIEHYLGYEQLAMYGVASQMLEQGVLVLGIVVQSIAPMMLYGRRVKKIHTVCLGVLLVACILQLMGWLWLDDIVYIIFGKNYEIAAELAIMMLPALSFFAVDSVFMQRLYRDKKYLLLMCKWLLLSIMSAFNYWLLLKVFRSGDIYIVYIINALLMMITTMSIYLIHQSKDRFCKVMQ</sequence>
<dbReference type="PANTHER" id="PTHR43424">
    <property type="entry name" value="LOCUS PUTATIVE PROTEIN 1-RELATED"/>
    <property type="match status" value="1"/>
</dbReference>
<proteinExistence type="predicted"/>
<feature type="transmembrane region" description="Helical" evidence="1">
    <location>
        <begin position="6"/>
        <end position="25"/>
    </location>
</feature>
<dbReference type="RefSeq" id="WP_114140252.1">
    <property type="nucleotide sequence ID" value="NZ_CP148749.1"/>
</dbReference>
<evidence type="ECO:0000256" key="1">
    <source>
        <dbReference type="SAM" id="Phobius"/>
    </source>
</evidence>
<feature type="transmembrane region" description="Helical" evidence="1">
    <location>
        <begin position="151"/>
        <end position="173"/>
    </location>
</feature>
<feature type="transmembrane region" description="Helical" evidence="1">
    <location>
        <begin position="92"/>
        <end position="115"/>
    </location>
</feature>